<dbReference type="Proteomes" id="UP001597299">
    <property type="component" value="Unassembled WGS sequence"/>
</dbReference>
<name>A0ABW4Z602_9HYPH</name>
<dbReference type="Pfam" id="PF10134">
    <property type="entry name" value="RPA"/>
    <property type="match status" value="1"/>
</dbReference>
<sequence length="343" mass="38044">MPHDFETIGGALGESLQRLHDSMQKAKERQKAEAPAAGDLFGAADVAIPAGNASSLRVPPEGDEQPDFFVPSLFDIPVKDGVDLMDVAVFRLSKSQTRRGEIIRYELADAIVEVAGGAHGMATIWDYDVVLMMISHLADAIRRHRAGKGPVPSRRFRPHSVEILKFCRLPDGGQQYENLSKTLDRLQGTFVKIEHRNPDPKSKKRRTGYFPLLGGAEVVSYTDTGKVGQVELVIPEWIYDGVCGHDTPEVLTVDPDYLLIRGGLARFIYRLARKAAGRTDARYNFRTVHQRSGSTRDFKKFVFDLRQLIEANDLPGYALSETKGSDGPVLVMQSRTIEVEANP</sequence>
<reference evidence="2" key="1">
    <citation type="journal article" date="2019" name="Int. J. Syst. Evol. Microbiol.">
        <title>The Global Catalogue of Microorganisms (GCM) 10K type strain sequencing project: providing services to taxonomists for standard genome sequencing and annotation.</title>
        <authorList>
            <consortium name="The Broad Institute Genomics Platform"/>
            <consortium name="The Broad Institute Genome Sequencing Center for Infectious Disease"/>
            <person name="Wu L."/>
            <person name="Ma J."/>
        </authorList>
    </citation>
    <scope>NUCLEOTIDE SEQUENCE [LARGE SCALE GENOMIC DNA]</scope>
    <source>
        <strain evidence="2">CCM 7435</strain>
    </source>
</reference>
<organism evidence="1 2">
    <name type="scientific">Ancylobacter oerskovii</name>
    <dbReference type="NCBI Taxonomy" id="459519"/>
    <lineage>
        <taxon>Bacteria</taxon>
        <taxon>Pseudomonadati</taxon>
        <taxon>Pseudomonadota</taxon>
        <taxon>Alphaproteobacteria</taxon>
        <taxon>Hyphomicrobiales</taxon>
        <taxon>Xanthobacteraceae</taxon>
        <taxon>Ancylobacter</taxon>
    </lineage>
</organism>
<keyword evidence="2" id="KW-1185">Reference proteome</keyword>
<comment type="caution">
    <text evidence="1">The sequence shown here is derived from an EMBL/GenBank/DDBJ whole genome shotgun (WGS) entry which is preliminary data.</text>
</comment>
<accession>A0ABW4Z602</accession>
<evidence type="ECO:0000313" key="1">
    <source>
        <dbReference type="EMBL" id="MFD2143826.1"/>
    </source>
</evidence>
<dbReference type="InterPro" id="IPR018777">
    <property type="entry name" value="Replication_initiator_prot_A"/>
</dbReference>
<dbReference type="EMBL" id="JBHUHD010000005">
    <property type="protein sequence ID" value="MFD2143826.1"/>
    <property type="molecule type" value="Genomic_DNA"/>
</dbReference>
<dbReference type="RefSeq" id="WP_246549294.1">
    <property type="nucleotide sequence ID" value="NZ_JAHBGB010000043.1"/>
</dbReference>
<protein>
    <submittedName>
        <fullName evidence="1">Replication initiator protein A</fullName>
    </submittedName>
</protein>
<evidence type="ECO:0000313" key="2">
    <source>
        <dbReference type="Proteomes" id="UP001597299"/>
    </source>
</evidence>
<proteinExistence type="predicted"/>
<gene>
    <name evidence="1" type="ORF">ACFSNC_26115</name>
</gene>